<gene>
    <name evidence="1" type="ORF">EIN_290700</name>
</gene>
<dbReference type="AlphaFoldDB" id="L7FLC2"/>
<dbReference type="EMBL" id="KB206947">
    <property type="protein sequence ID" value="ELP86622.1"/>
    <property type="molecule type" value="Genomic_DNA"/>
</dbReference>
<dbReference type="OrthoDB" id="28149at2759"/>
<accession>L7FLC2</accession>
<organism evidence="1 2">
    <name type="scientific">Entamoeba invadens IP1</name>
    <dbReference type="NCBI Taxonomy" id="370355"/>
    <lineage>
        <taxon>Eukaryota</taxon>
        <taxon>Amoebozoa</taxon>
        <taxon>Evosea</taxon>
        <taxon>Archamoebae</taxon>
        <taxon>Mastigamoebida</taxon>
        <taxon>Entamoebidae</taxon>
        <taxon>Entamoeba</taxon>
    </lineage>
</organism>
<sequence length="308" mass="35859">MKSDYNIYVVFVDSTTNELGRDDIDYLTNYIKFIVPALEDLEDYQFGEFEFAHFLVQNLVAIVFYNTNKSNTHYHPEIEKEFEGMCLNFAIGDINEESVSQIIQKTITAKRSGFAGRCFGGKPVILLYDENDAKGELDVSLKFEGMELTEVYPKTEITENTLNWTGRYLGRGTEPCVLTIENGEYEYLFWESLFDVKLEGFDVKVNDLSDVDKLMEKLGLNVKERNDFIVYWLKKMKKFQKMFVRIVDKKQYEKLVPLNVKGFDNVMRVFVEFGECQEGNEYLSVQEVESVKRPQGKYVIEWGATLIQ</sequence>
<name>L7FLC2_ENTIV</name>
<dbReference type="OMA" id="KNCRIAY"/>
<proteinExistence type="predicted"/>
<evidence type="ECO:0000313" key="2">
    <source>
        <dbReference type="Proteomes" id="UP000014680"/>
    </source>
</evidence>
<evidence type="ECO:0000313" key="1">
    <source>
        <dbReference type="EMBL" id="ELP86622.1"/>
    </source>
</evidence>
<dbReference type="KEGG" id="eiv:EIN_290700"/>
<reference evidence="1 2" key="1">
    <citation type="submission" date="2012-10" db="EMBL/GenBank/DDBJ databases">
        <authorList>
            <person name="Zafar N."/>
            <person name="Inman J."/>
            <person name="Hall N."/>
            <person name="Lorenzi H."/>
            <person name="Caler E."/>
        </authorList>
    </citation>
    <scope>NUCLEOTIDE SEQUENCE [LARGE SCALE GENOMIC DNA]</scope>
    <source>
        <strain evidence="1 2">IP1</strain>
    </source>
</reference>
<dbReference type="RefSeq" id="XP_004185968.1">
    <property type="nucleotide sequence ID" value="XM_004185920.1"/>
</dbReference>
<dbReference type="Proteomes" id="UP000014680">
    <property type="component" value="Unassembled WGS sequence"/>
</dbReference>
<keyword evidence="2" id="KW-1185">Reference proteome</keyword>
<protein>
    <submittedName>
        <fullName evidence="1">Uncharacterized protein</fullName>
    </submittedName>
</protein>
<dbReference type="GeneID" id="14885594"/>
<dbReference type="VEuPathDB" id="AmoebaDB:EIN_290700"/>